<evidence type="ECO:0000256" key="6">
    <source>
        <dbReference type="ARBA" id="ARBA00023277"/>
    </source>
</evidence>
<keyword evidence="3" id="KW-0963">Cytoplasm</keyword>
<organism evidence="8">
    <name type="scientific">Acidobacterium capsulatum</name>
    <dbReference type="NCBI Taxonomy" id="33075"/>
    <lineage>
        <taxon>Bacteria</taxon>
        <taxon>Pseudomonadati</taxon>
        <taxon>Acidobacteriota</taxon>
        <taxon>Terriglobia</taxon>
        <taxon>Terriglobales</taxon>
        <taxon>Acidobacteriaceae</taxon>
        <taxon>Acidobacterium</taxon>
    </lineage>
</organism>
<dbReference type="PANTHER" id="PTHR42891">
    <property type="entry name" value="D-GLYCERO-BETA-D-MANNO-HEPTOSE-1,7-BISPHOSPHATE 7-PHOSPHATASE"/>
    <property type="match status" value="1"/>
</dbReference>
<dbReference type="NCBIfam" id="TIGR01656">
    <property type="entry name" value="Histidinol-ppas"/>
    <property type="match status" value="1"/>
</dbReference>
<gene>
    <name evidence="8" type="ORF">ENW50_12590</name>
</gene>
<keyword evidence="6" id="KW-0119">Carbohydrate metabolism</keyword>
<dbReference type="NCBIfam" id="TIGR01662">
    <property type="entry name" value="HAD-SF-IIIA"/>
    <property type="match status" value="1"/>
</dbReference>
<proteinExistence type="inferred from homology"/>
<evidence type="ECO:0000313" key="8">
    <source>
        <dbReference type="EMBL" id="HGY95503.1"/>
    </source>
</evidence>
<name>A0A7V5CU20_9BACT</name>
<evidence type="ECO:0000256" key="1">
    <source>
        <dbReference type="ARBA" id="ARBA00004496"/>
    </source>
</evidence>
<sequence>MKRPRPAFFLDRDGVITENVWYEDTRQWEGPRSMEDFRLLPGVVPALEALQDAGYALILVSNQPNAALGKSLMSQLNEMHHALHREMRRNGLRFLDYCYCLHHPQSRIPELGGLCRCRKPSPYWLHYAAARYGVDLRASWMAGDRETDSLCAARAGVRAIRVGQGLVRDGLAAMIAPDLPAAVRRILRPRALRHEDWVEAVS</sequence>
<evidence type="ECO:0000256" key="3">
    <source>
        <dbReference type="ARBA" id="ARBA00022490"/>
    </source>
</evidence>
<reference evidence="8" key="1">
    <citation type="journal article" date="2020" name="mSystems">
        <title>Genome- and Community-Level Interaction Insights into Carbon Utilization and Element Cycling Functions of Hydrothermarchaeota in Hydrothermal Sediment.</title>
        <authorList>
            <person name="Zhou Z."/>
            <person name="Liu Y."/>
            <person name="Xu W."/>
            <person name="Pan J."/>
            <person name="Luo Z.H."/>
            <person name="Li M."/>
        </authorList>
    </citation>
    <scope>NUCLEOTIDE SEQUENCE [LARGE SCALE GENOMIC DNA]</scope>
    <source>
        <strain evidence="8">SpSt-855</strain>
    </source>
</reference>
<comment type="caution">
    <text evidence="8">The sequence shown here is derived from an EMBL/GenBank/DDBJ whole genome shotgun (WGS) entry which is preliminary data.</text>
</comment>
<dbReference type="GO" id="GO:0046872">
    <property type="term" value="F:metal ion binding"/>
    <property type="evidence" value="ECO:0007669"/>
    <property type="project" value="UniProtKB-KW"/>
</dbReference>
<accession>A0A7V5CU20</accession>
<dbReference type="InterPro" id="IPR023214">
    <property type="entry name" value="HAD_sf"/>
</dbReference>
<dbReference type="Gene3D" id="3.40.50.1000">
    <property type="entry name" value="HAD superfamily/HAD-like"/>
    <property type="match status" value="1"/>
</dbReference>
<dbReference type="AlphaFoldDB" id="A0A7V5CU20"/>
<dbReference type="InterPro" id="IPR036412">
    <property type="entry name" value="HAD-like_sf"/>
</dbReference>
<dbReference type="InterPro" id="IPR006543">
    <property type="entry name" value="Histidinol-phos"/>
</dbReference>
<evidence type="ECO:0000256" key="2">
    <source>
        <dbReference type="ARBA" id="ARBA00005628"/>
    </source>
</evidence>
<evidence type="ECO:0000256" key="4">
    <source>
        <dbReference type="ARBA" id="ARBA00022723"/>
    </source>
</evidence>
<evidence type="ECO:0000256" key="7">
    <source>
        <dbReference type="ARBA" id="ARBA00031828"/>
    </source>
</evidence>
<keyword evidence="4" id="KW-0479">Metal-binding</keyword>
<dbReference type="GO" id="GO:0005737">
    <property type="term" value="C:cytoplasm"/>
    <property type="evidence" value="ECO:0007669"/>
    <property type="project" value="UniProtKB-SubCell"/>
</dbReference>
<dbReference type="PANTHER" id="PTHR42891:SF1">
    <property type="entry name" value="D-GLYCERO-BETA-D-MANNO-HEPTOSE-1,7-BISPHOSPHATE 7-PHOSPHATASE"/>
    <property type="match status" value="1"/>
</dbReference>
<dbReference type="InterPro" id="IPR006549">
    <property type="entry name" value="HAD-SF_hydro_IIIA"/>
</dbReference>
<keyword evidence="5 8" id="KW-0378">Hydrolase</keyword>
<protein>
    <recommendedName>
        <fullName evidence="7">D,D-heptose 1,7-bisphosphate phosphatase</fullName>
    </recommendedName>
</protein>
<dbReference type="Pfam" id="PF13242">
    <property type="entry name" value="Hydrolase_like"/>
    <property type="match status" value="1"/>
</dbReference>
<dbReference type="InterPro" id="IPR004446">
    <property type="entry name" value="Heptose_bisP_phosphatase"/>
</dbReference>
<comment type="similarity">
    <text evidence="2">Belongs to the GmhB family.</text>
</comment>
<dbReference type="GO" id="GO:0005975">
    <property type="term" value="P:carbohydrate metabolic process"/>
    <property type="evidence" value="ECO:0007669"/>
    <property type="project" value="InterPro"/>
</dbReference>
<dbReference type="EMBL" id="DTKL01000078">
    <property type="protein sequence ID" value="HGY95503.1"/>
    <property type="molecule type" value="Genomic_DNA"/>
</dbReference>
<comment type="subcellular location">
    <subcellularLocation>
        <location evidence="1">Cytoplasm</location>
    </subcellularLocation>
</comment>
<dbReference type="SUPFAM" id="SSF56784">
    <property type="entry name" value="HAD-like"/>
    <property type="match status" value="1"/>
</dbReference>
<evidence type="ECO:0000256" key="5">
    <source>
        <dbReference type="ARBA" id="ARBA00022801"/>
    </source>
</evidence>
<dbReference type="GO" id="GO:0016791">
    <property type="term" value="F:phosphatase activity"/>
    <property type="evidence" value="ECO:0007669"/>
    <property type="project" value="InterPro"/>
</dbReference>